<evidence type="ECO:0000256" key="1">
    <source>
        <dbReference type="SAM" id="MobiDB-lite"/>
    </source>
</evidence>
<feature type="domain" description="N-acetyltransferase" evidence="2">
    <location>
        <begin position="25"/>
        <end position="192"/>
    </location>
</feature>
<dbReference type="SUPFAM" id="SSF55729">
    <property type="entry name" value="Acyl-CoA N-acyltransferases (Nat)"/>
    <property type="match status" value="1"/>
</dbReference>
<dbReference type="RefSeq" id="WP_051727064.1">
    <property type="nucleotide sequence ID" value="NZ_JAANNT010000004.1"/>
</dbReference>
<dbReference type="InterPro" id="IPR051908">
    <property type="entry name" value="Ribosomal_N-acetyltransferase"/>
</dbReference>
<comment type="caution">
    <text evidence="3">The sequence shown here is derived from an EMBL/GenBank/DDBJ whole genome shotgun (WGS) entry which is preliminary data.</text>
</comment>
<dbReference type="Pfam" id="PF13302">
    <property type="entry name" value="Acetyltransf_3"/>
    <property type="match status" value="1"/>
</dbReference>
<dbReference type="GO" id="GO:1990189">
    <property type="term" value="F:protein N-terminal-serine acetyltransferase activity"/>
    <property type="evidence" value="ECO:0007669"/>
    <property type="project" value="TreeGrafter"/>
</dbReference>
<accession>A0A7Y6F1N2</accession>
<dbReference type="Proteomes" id="UP000540128">
    <property type="component" value="Unassembled WGS sequence"/>
</dbReference>
<feature type="compositionally biased region" description="Gly residues" evidence="1">
    <location>
        <begin position="198"/>
        <end position="209"/>
    </location>
</feature>
<dbReference type="InterPro" id="IPR000182">
    <property type="entry name" value="GNAT_dom"/>
</dbReference>
<feature type="region of interest" description="Disordered" evidence="1">
    <location>
        <begin position="196"/>
        <end position="215"/>
    </location>
</feature>
<dbReference type="EMBL" id="JAANNT010000004">
    <property type="protein sequence ID" value="NUV28333.1"/>
    <property type="molecule type" value="Genomic_DNA"/>
</dbReference>
<reference evidence="3 4" key="1">
    <citation type="submission" date="2020-03" db="EMBL/GenBank/DDBJ databases">
        <title>Complete genome sequence of sixteen Streptomyces strains facilitates identification of candidate genes involved in plant growth-promotion in grain legumes and cereals.</title>
        <authorList>
            <person name="Gopalakrishnan S."/>
            <person name="Thakur V."/>
            <person name="Saxena R."/>
            <person name="Vadlamudi S."/>
            <person name="Purohit S."/>
            <person name="Kumar V."/>
            <person name="Rathore A."/>
            <person name="Chitikineni A."/>
            <person name="Varshney R.K."/>
        </authorList>
    </citation>
    <scope>NUCLEOTIDE SEQUENCE [LARGE SCALE GENOMIC DNA]</scope>
    <source>
        <strain evidence="3 4">KAI-180</strain>
    </source>
</reference>
<protein>
    <submittedName>
        <fullName evidence="3">GNAT family N-acetyltransferase</fullName>
    </submittedName>
</protein>
<dbReference type="PROSITE" id="PS51186">
    <property type="entry name" value="GNAT"/>
    <property type="match status" value="1"/>
</dbReference>
<dbReference type="AlphaFoldDB" id="A0A7Y6F1N2"/>
<gene>
    <name evidence="3" type="ORF">G6W59_08280</name>
</gene>
<evidence type="ECO:0000313" key="4">
    <source>
        <dbReference type="Proteomes" id="UP000540128"/>
    </source>
</evidence>
<evidence type="ECO:0000259" key="2">
    <source>
        <dbReference type="PROSITE" id="PS51186"/>
    </source>
</evidence>
<dbReference type="PANTHER" id="PTHR43441">
    <property type="entry name" value="RIBOSOMAL-PROTEIN-SERINE ACETYLTRANSFERASE"/>
    <property type="match status" value="1"/>
</dbReference>
<dbReference type="InterPro" id="IPR016181">
    <property type="entry name" value="Acyl_CoA_acyltransferase"/>
</dbReference>
<name>A0A7Y6F1N2_9ACTN</name>
<keyword evidence="4" id="KW-1185">Reference proteome</keyword>
<dbReference type="PANTHER" id="PTHR43441:SF10">
    <property type="entry name" value="ACETYLTRANSFERASE"/>
    <property type="match status" value="1"/>
</dbReference>
<organism evidence="3 4">
    <name type="scientific">Streptomyces odorifer</name>
    <dbReference type="NCBI Taxonomy" id="53450"/>
    <lineage>
        <taxon>Bacteria</taxon>
        <taxon>Bacillati</taxon>
        <taxon>Actinomycetota</taxon>
        <taxon>Actinomycetes</taxon>
        <taxon>Kitasatosporales</taxon>
        <taxon>Streptomycetaceae</taxon>
        <taxon>Streptomyces</taxon>
        <taxon>Streptomyces albidoflavus group</taxon>
    </lineage>
</organism>
<keyword evidence="3" id="KW-0808">Transferase</keyword>
<dbReference type="GO" id="GO:0005737">
    <property type="term" value="C:cytoplasm"/>
    <property type="evidence" value="ECO:0007669"/>
    <property type="project" value="TreeGrafter"/>
</dbReference>
<dbReference type="GO" id="GO:0008999">
    <property type="term" value="F:protein-N-terminal-alanine acetyltransferase activity"/>
    <property type="evidence" value="ECO:0007669"/>
    <property type="project" value="TreeGrafter"/>
</dbReference>
<sequence>MTTTGRATTETDGTAPLVLPQGPGLRLRYWEPSDAPAVLGAFATPEMARQSGRPVTTLAEAATWITDRRAAREAGREHSFAVLSPGTGGHPDEGRLLGNVTVGAVDPVHQTGWISYWTLASARGRGVATTALRALADWSFTELSLFRLELGHRTNNPASCTVAHRAGFAVEGLERARLRYGDQRYDVERHARLATDGVGEGGGAAGGRAGRAPAH</sequence>
<evidence type="ECO:0000313" key="3">
    <source>
        <dbReference type="EMBL" id="NUV28333.1"/>
    </source>
</evidence>
<proteinExistence type="predicted"/>
<dbReference type="Gene3D" id="3.40.630.30">
    <property type="match status" value="1"/>
</dbReference>